<dbReference type="AlphaFoldDB" id="A0A369VXN9"/>
<keyword evidence="1" id="KW-1133">Transmembrane helix</keyword>
<comment type="caution">
    <text evidence="2">The sequence shown here is derived from an EMBL/GenBank/DDBJ whole genome shotgun (WGS) entry which is preliminary data.</text>
</comment>
<organism evidence="2 3">
    <name type="scientific">Sphingomonas aracearum</name>
    <dbReference type="NCBI Taxonomy" id="2283317"/>
    <lineage>
        <taxon>Bacteria</taxon>
        <taxon>Pseudomonadati</taxon>
        <taxon>Pseudomonadota</taxon>
        <taxon>Alphaproteobacteria</taxon>
        <taxon>Sphingomonadales</taxon>
        <taxon>Sphingomonadaceae</taxon>
        <taxon>Sphingomonas</taxon>
    </lineage>
</organism>
<sequence>MYMAPITRAKAPPSAIVRRTVGAIAVPVAGVVMVPFLAGYALYAGTVLALRGLRAAPRAVGEIVDYAGEVLVGR</sequence>
<keyword evidence="1" id="KW-0812">Transmembrane</keyword>
<proteinExistence type="predicted"/>
<accession>A0A369VXN9</accession>
<keyword evidence="1" id="KW-0472">Membrane</keyword>
<name>A0A369VXN9_9SPHN</name>
<keyword evidence="3" id="KW-1185">Reference proteome</keyword>
<dbReference type="RefSeq" id="WP_114686658.1">
    <property type="nucleotide sequence ID" value="NZ_QQNB01000001.1"/>
</dbReference>
<feature type="transmembrane region" description="Helical" evidence="1">
    <location>
        <begin position="21"/>
        <end position="43"/>
    </location>
</feature>
<protein>
    <submittedName>
        <fullName evidence="2">Uncharacterized protein</fullName>
    </submittedName>
</protein>
<reference evidence="2 3" key="1">
    <citation type="submission" date="2018-07" db="EMBL/GenBank/DDBJ databases">
        <title>a novel species of Sphingomonas isolated from the rhizosphere soil of Araceae plant.</title>
        <authorList>
            <person name="Zhiyong W."/>
            <person name="Qinglan Z."/>
            <person name="Zhiwei F."/>
            <person name="Ding X."/>
            <person name="Gejiao W."/>
            <person name="Shixue Z."/>
        </authorList>
    </citation>
    <scope>NUCLEOTIDE SEQUENCE [LARGE SCALE GENOMIC DNA]</scope>
    <source>
        <strain evidence="2 3">WZY 27</strain>
    </source>
</reference>
<evidence type="ECO:0000313" key="2">
    <source>
        <dbReference type="EMBL" id="RDE07078.1"/>
    </source>
</evidence>
<gene>
    <name evidence="2" type="ORF">DVW87_05325</name>
</gene>
<evidence type="ECO:0000313" key="3">
    <source>
        <dbReference type="Proteomes" id="UP000253918"/>
    </source>
</evidence>
<dbReference type="EMBL" id="QQNB01000001">
    <property type="protein sequence ID" value="RDE07078.1"/>
    <property type="molecule type" value="Genomic_DNA"/>
</dbReference>
<dbReference type="Proteomes" id="UP000253918">
    <property type="component" value="Unassembled WGS sequence"/>
</dbReference>
<evidence type="ECO:0000256" key="1">
    <source>
        <dbReference type="SAM" id="Phobius"/>
    </source>
</evidence>